<feature type="region of interest" description="Disordered" evidence="1">
    <location>
        <begin position="16"/>
        <end position="58"/>
    </location>
</feature>
<evidence type="ECO:0000256" key="1">
    <source>
        <dbReference type="SAM" id="MobiDB-lite"/>
    </source>
</evidence>
<accession>A0A8B6C9Y5</accession>
<dbReference type="Proteomes" id="UP000596742">
    <property type="component" value="Unassembled WGS sequence"/>
</dbReference>
<gene>
    <name evidence="2" type="ORF">MGAL_10B055652</name>
</gene>
<feature type="compositionally biased region" description="Basic and acidic residues" evidence="1">
    <location>
        <begin position="21"/>
        <end position="52"/>
    </location>
</feature>
<sequence length="80" mass="8937">MLASFKSYDAQRQGIAAFDVDSTKHNERGKGKKKERGEGKKEKGKKKGEGRGREKKKGKASLFILKSLCFKGQDDSCEKN</sequence>
<evidence type="ECO:0000313" key="2">
    <source>
        <dbReference type="EMBL" id="VDI01641.1"/>
    </source>
</evidence>
<keyword evidence="3" id="KW-1185">Reference proteome</keyword>
<dbReference type="EMBL" id="UYJE01001367">
    <property type="protein sequence ID" value="VDI01641.1"/>
    <property type="molecule type" value="Genomic_DNA"/>
</dbReference>
<name>A0A8B6C9Y5_MYTGA</name>
<proteinExistence type="predicted"/>
<evidence type="ECO:0000313" key="3">
    <source>
        <dbReference type="Proteomes" id="UP000596742"/>
    </source>
</evidence>
<organism evidence="2 3">
    <name type="scientific">Mytilus galloprovincialis</name>
    <name type="common">Mediterranean mussel</name>
    <dbReference type="NCBI Taxonomy" id="29158"/>
    <lineage>
        <taxon>Eukaryota</taxon>
        <taxon>Metazoa</taxon>
        <taxon>Spiralia</taxon>
        <taxon>Lophotrochozoa</taxon>
        <taxon>Mollusca</taxon>
        <taxon>Bivalvia</taxon>
        <taxon>Autobranchia</taxon>
        <taxon>Pteriomorphia</taxon>
        <taxon>Mytilida</taxon>
        <taxon>Mytiloidea</taxon>
        <taxon>Mytilidae</taxon>
        <taxon>Mytilinae</taxon>
        <taxon>Mytilus</taxon>
    </lineage>
</organism>
<reference evidence="2" key="1">
    <citation type="submission" date="2018-11" db="EMBL/GenBank/DDBJ databases">
        <authorList>
            <person name="Alioto T."/>
            <person name="Alioto T."/>
        </authorList>
    </citation>
    <scope>NUCLEOTIDE SEQUENCE</scope>
</reference>
<comment type="caution">
    <text evidence="2">The sequence shown here is derived from an EMBL/GenBank/DDBJ whole genome shotgun (WGS) entry which is preliminary data.</text>
</comment>
<dbReference type="AlphaFoldDB" id="A0A8B6C9Y5"/>
<protein>
    <submittedName>
        <fullName evidence="2">Uncharacterized protein</fullName>
    </submittedName>
</protein>